<organism evidence="2 3">
    <name type="scientific">Mucilaginibacter mallensis</name>
    <dbReference type="NCBI Taxonomy" id="652787"/>
    <lineage>
        <taxon>Bacteria</taxon>
        <taxon>Pseudomonadati</taxon>
        <taxon>Bacteroidota</taxon>
        <taxon>Sphingobacteriia</taxon>
        <taxon>Sphingobacteriales</taxon>
        <taxon>Sphingobacteriaceae</taxon>
        <taxon>Mucilaginibacter</taxon>
    </lineage>
</organism>
<dbReference type="InterPro" id="IPR029063">
    <property type="entry name" value="SAM-dependent_MTases_sf"/>
</dbReference>
<dbReference type="RefSeq" id="WP_091377819.1">
    <property type="nucleotide sequence ID" value="NZ_LT629740.1"/>
</dbReference>
<dbReference type="STRING" id="652787.SAMN05216490_4262"/>
<accession>A0A1H2BQ34</accession>
<feature type="domain" description="DOT1" evidence="1">
    <location>
        <begin position="150"/>
        <end position="214"/>
    </location>
</feature>
<dbReference type="OrthoDB" id="5495550at2"/>
<evidence type="ECO:0000259" key="1">
    <source>
        <dbReference type="Pfam" id="PF08123"/>
    </source>
</evidence>
<dbReference type="CDD" id="cd02440">
    <property type="entry name" value="AdoMet_MTases"/>
    <property type="match status" value="1"/>
</dbReference>
<dbReference type="Proteomes" id="UP000199679">
    <property type="component" value="Chromosome I"/>
</dbReference>
<protein>
    <submittedName>
        <fullName evidence="2">Histone methylation protein DOT1</fullName>
    </submittedName>
</protein>
<dbReference type="GO" id="GO:0031151">
    <property type="term" value="F:histone H3K79 methyltransferase activity"/>
    <property type="evidence" value="ECO:0007669"/>
    <property type="project" value="InterPro"/>
</dbReference>
<dbReference type="Gene3D" id="3.40.50.150">
    <property type="entry name" value="Vaccinia Virus protein VP39"/>
    <property type="match status" value="1"/>
</dbReference>
<evidence type="ECO:0000313" key="3">
    <source>
        <dbReference type="Proteomes" id="UP000199679"/>
    </source>
</evidence>
<dbReference type="EMBL" id="LT629740">
    <property type="protein sequence ID" value="SDT60234.1"/>
    <property type="molecule type" value="Genomic_DNA"/>
</dbReference>
<dbReference type="Pfam" id="PF08123">
    <property type="entry name" value="DOT1"/>
    <property type="match status" value="1"/>
</dbReference>
<proteinExistence type="predicted"/>
<dbReference type="InterPro" id="IPR025789">
    <property type="entry name" value="DOT1_dom"/>
</dbReference>
<sequence length="300" mass="34288">MVISAIQSHIRSIEKNEVLYEEKNFDKRIEAIDFIEFHIIDQLEDLLQKTTAPDELHLLKDRAEKIKTKLEEIDSKLFQKLRADIRSVGCAGNEFKAMINKYIDLDLSDSQHQQEAGYDNLDIFINGLFSLQAMPEQTKELELEMVYYQKTPARVVFEMAEQVSLMQEDIFFDLGSGLGQVAILVNLLTGVTVNGVEFEPAFCDYARDCATELNLPEVKFINTDARQADYSEGTIFFMFTPFRGEIMQEVLAALRKESLLRKIKIITYGPCTAEVGLQGWLSPVSMKDDNMYKLTVFTSC</sequence>
<keyword evidence="3" id="KW-1185">Reference proteome</keyword>
<reference evidence="2 3" key="1">
    <citation type="submission" date="2016-10" db="EMBL/GenBank/DDBJ databases">
        <authorList>
            <person name="de Groot N.N."/>
        </authorList>
    </citation>
    <scope>NUCLEOTIDE SEQUENCE [LARGE SCALE GENOMIC DNA]</scope>
    <source>
        <strain evidence="2 3">MP1X4</strain>
    </source>
</reference>
<dbReference type="SUPFAM" id="SSF53335">
    <property type="entry name" value="S-adenosyl-L-methionine-dependent methyltransferases"/>
    <property type="match status" value="1"/>
</dbReference>
<dbReference type="AlphaFoldDB" id="A0A1H2BQ34"/>
<name>A0A1H2BQ34_MUCMA</name>
<evidence type="ECO:0000313" key="2">
    <source>
        <dbReference type="EMBL" id="SDT60234.1"/>
    </source>
</evidence>
<gene>
    <name evidence="2" type="ORF">SAMN05216490_4262</name>
</gene>